<dbReference type="PANTHER" id="PTHR43852:SF3">
    <property type="entry name" value="NUCLEOTIDYLTRANSFERASE"/>
    <property type="match status" value="1"/>
</dbReference>
<dbReference type="Pfam" id="PF18765">
    <property type="entry name" value="Polbeta"/>
    <property type="match status" value="1"/>
</dbReference>
<dbReference type="Proteomes" id="UP000177309">
    <property type="component" value="Unassembled WGS sequence"/>
</dbReference>
<proteinExistence type="predicted"/>
<dbReference type="SUPFAM" id="SSF81301">
    <property type="entry name" value="Nucleotidyltransferase"/>
    <property type="match status" value="1"/>
</dbReference>
<dbReference type="AlphaFoldDB" id="A0A1F4TIE4"/>
<comment type="caution">
    <text evidence="2">The sequence shown here is derived from an EMBL/GenBank/DDBJ whole genome shotgun (WGS) entry which is preliminary data.</text>
</comment>
<gene>
    <name evidence="2" type="ORF">A2462_00300</name>
</gene>
<dbReference type="InterPro" id="IPR043519">
    <property type="entry name" value="NT_sf"/>
</dbReference>
<dbReference type="EMBL" id="MEUI01000050">
    <property type="protein sequence ID" value="OGC32492.1"/>
    <property type="molecule type" value="Genomic_DNA"/>
</dbReference>
<organism evidence="2 3">
    <name type="scientific">candidate division WOR-1 bacterium RIFOXYC2_FULL_41_25</name>
    <dbReference type="NCBI Taxonomy" id="1802586"/>
    <lineage>
        <taxon>Bacteria</taxon>
        <taxon>Bacillati</taxon>
        <taxon>Saganbacteria</taxon>
    </lineage>
</organism>
<accession>A0A1F4TIE4</accession>
<protein>
    <recommendedName>
        <fullName evidence="1">Polymerase beta nucleotidyltransferase domain-containing protein</fullName>
    </recommendedName>
</protein>
<dbReference type="InterPro" id="IPR041633">
    <property type="entry name" value="Polbeta"/>
</dbReference>
<evidence type="ECO:0000313" key="3">
    <source>
        <dbReference type="Proteomes" id="UP000177309"/>
    </source>
</evidence>
<sequence>MTEISKENLLNQIKVFFELKANQYGIALAFLYGSWARGIPRPDSDVDLAVVFSRKTKTLSNEQIFDAIGALTIDLTRTIKKEVNIIPILADFKKPMLYYNAIVLGQPVYIESTDDYARFFVAAIFQMEDFSIFGTKWQLQAAAKNLEGIKKHDRI</sequence>
<dbReference type="Gene3D" id="3.30.460.10">
    <property type="entry name" value="Beta Polymerase, domain 2"/>
    <property type="match status" value="1"/>
</dbReference>
<reference evidence="2 3" key="1">
    <citation type="journal article" date="2016" name="Nat. Commun.">
        <title>Thousands of microbial genomes shed light on interconnected biogeochemical processes in an aquifer system.</title>
        <authorList>
            <person name="Anantharaman K."/>
            <person name="Brown C.T."/>
            <person name="Hug L.A."/>
            <person name="Sharon I."/>
            <person name="Castelle C.J."/>
            <person name="Probst A.J."/>
            <person name="Thomas B.C."/>
            <person name="Singh A."/>
            <person name="Wilkins M.J."/>
            <person name="Karaoz U."/>
            <person name="Brodie E.L."/>
            <person name="Williams K.H."/>
            <person name="Hubbard S.S."/>
            <person name="Banfield J.F."/>
        </authorList>
    </citation>
    <scope>NUCLEOTIDE SEQUENCE [LARGE SCALE GENOMIC DNA]</scope>
</reference>
<name>A0A1F4TIE4_UNCSA</name>
<evidence type="ECO:0000259" key="1">
    <source>
        <dbReference type="Pfam" id="PF18765"/>
    </source>
</evidence>
<evidence type="ECO:0000313" key="2">
    <source>
        <dbReference type="EMBL" id="OGC32492.1"/>
    </source>
</evidence>
<dbReference type="CDD" id="cd05403">
    <property type="entry name" value="NT_KNTase_like"/>
    <property type="match status" value="1"/>
</dbReference>
<dbReference type="InterPro" id="IPR052930">
    <property type="entry name" value="TA_antitoxin_MntA"/>
</dbReference>
<dbReference type="PANTHER" id="PTHR43852">
    <property type="entry name" value="NUCLEOTIDYLTRANSFERASE"/>
    <property type="match status" value="1"/>
</dbReference>
<feature type="domain" description="Polymerase beta nucleotidyltransferase" evidence="1">
    <location>
        <begin position="22"/>
        <end position="111"/>
    </location>
</feature>